<dbReference type="Proteomes" id="UP000436006">
    <property type="component" value="Unassembled WGS sequence"/>
</dbReference>
<accession>A0A7K1SQI7</accession>
<protein>
    <recommendedName>
        <fullName evidence="4">Bacteriophage tail tape measure N-terminal domain-containing protein</fullName>
    </recommendedName>
</protein>
<evidence type="ECO:0008006" key="4">
    <source>
        <dbReference type="Google" id="ProtNLM"/>
    </source>
</evidence>
<reference evidence="2 3" key="1">
    <citation type="submission" date="2019-12" db="EMBL/GenBank/DDBJ databases">
        <title>Spirosoma sp. HMF4905 genome sequencing and assembly.</title>
        <authorList>
            <person name="Kang H."/>
            <person name="Cha I."/>
            <person name="Kim H."/>
            <person name="Joh K."/>
        </authorList>
    </citation>
    <scope>NUCLEOTIDE SEQUENCE [LARGE SCALE GENOMIC DNA]</scope>
    <source>
        <strain evidence="2 3">HMF4905</strain>
    </source>
</reference>
<sequence length="976" mass="102529">MGAGAVNIALGLTITDLLRGFNTAGATVRQFTSLTQSQFNSLNGVGSIPAASVASITTAMGLANRQINPLIAGLGNLRQSGIGLTSLASGFGSLFAVDKIVGFGSAIAEASGKSEKYFAILRNGLGSSTGAKDNLSMLTDFAASTPFGLDELTGSFVKFVNRGITPTKKELTNLGDLAASQGKGFDQLTEAILDAQSGEFERLKEFGIKAAKSGDSVTLSFKGVTQTIKNTSDEITKAIYGFGQLGGVAGGMAAVSQTLEGKLSNLGDSFDRLLVALGEAGVAGGFKEAIDMGQRFLSFVTELIAKSPVEDLRAQQTELNGLVGALALASDNEGVRLNLIQRLKQEYPEFLGNLNSESITTDLLSTRLAAVNEQYERKIRIALGQQKIQKATEAVTQAIDQQSNALRQLSLASGQSVTDLEKLSSTERIALARRLAAEQPQQNLGMGVSGPGPLSAVATVLEQAGRQQATAQAELNNLLAENATRQADLTTETVSGYKQQIGLIQEKIKLHKIEKAEGLAEIKRLNDQILIAQGKQIPVTPTLSTKPTVKVKVEPLLDTSNLSVFKRYAEQLKKEIQAIGPTDVNEGDSDAVKRSKAMLDALLKQKQAEFVAINDSINQLESRVTKTTSSPVAIPGLSEIASPATREVVAGIVEQVGKLKESTPGIFTNTGLSGFISSLGIAKPSLEFYRNKLNEIQATIANFPALGLPIPKDAIDLLALYTQKVNEAERALEAAKLAAENQRLASLPKLGGVQLGGLNLQLFNDSANTLTERSKQLGASVTSAIQGAASSSITALGEWVGGMFAGTEKLGNLPIAIGGIFANLAKVMGSSLVAFGTAGLAAKAFVGNPIGAIAAGLALTVLGSALQATMQKQVSGIKDFAGGGLFTGESIIRVGENARALRGGGEFVAPVALGADLISTRIMENLQPTLNPNLRQRTVGLARRSVEVNLSGEFKLRGTDLYWSLERTKESLQFLL</sequence>
<organism evidence="2 3">
    <name type="scientific">Spirosoma arboris</name>
    <dbReference type="NCBI Taxonomy" id="2682092"/>
    <lineage>
        <taxon>Bacteria</taxon>
        <taxon>Pseudomonadati</taxon>
        <taxon>Bacteroidota</taxon>
        <taxon>Cytophagia</taxon>
        <taxon>Cytophagales</taxon>
        <taxon>Cytophagaceae</taxon>
        <taxon>Spirosoma</taxon>
    </lineage>
</organism>
<dbReference type="AlphaFoldDB" id="A0A7K1SQI7"/>
<name>A0A7K1SQI7_9BACT</name>
<proteinExistence type="predicted"/>
<dbReference type="RefSeq" id="WP_157590808.1">
    <property type="nucleotide sequence ID" value="NZ_WPIN01000029.1"/>
</dbReference>
<keyword evidence="3" id="KW-1185">Reference proteome</keyword>
<evidence type="ECO:0000256" key="1">
    <source>
        <dbReference type="SAM" id="Coils"/>
    </source>
</evidence>
<evidence type="ECO:0000313" key="2">
    <source>
        <dbReference type="EMBL" id="MVM36010.1"/>
    </source>
</evidence>
<gene>
    <name evidence="2" type="ORF">GO755_38710</name>
</gene>
<keyword evidence="1" id="KW-0175">Coiled coil</keyword>
<comment type="caution">
    <text evidence="2">The sequence shown here is derived from an EMBL/GenBank/DDBJ whole genome shotgun (WGS) entry which is preliminary data.</text>
</comment>
<evidence type="ECO:0000313" key="3">
    <source>
        <dbReference type="Proteomes" id="UP000436006"/>
    </source>
</evidence>
<dbReference type="EMBL" id="WPIN01000029">
    <property type="protein sequence ID" value="MVM36010.1"/>
    <property type="molecule type" value="Genomic_DNA"/>
</dbReference>
<feature type="coiled-coil region" evidence="1">
    <location>
        <begin position="718"/>
        <end position="745"/>
    </location>
</feature>